<feature type="domain" description="Major facilitator superfamily (MFS) profile" evidence="7">
    <location>
        <begin position="4"/>
        <end position="384"/>
    </location>
</feature>
<dbReference type="Proteomes" id="UP001628091">
    <property type="component" value="Unassembled WGS sequence"/>
</dbReference>
<feature type="transmembrane region" description="Helical" evidence="6">
    <location>
        <begin position="199"/>
        <end position="223"/>
    </location>
</feature>
<evidence type="ECO:0000256" key="2">
    <source>
        <dbReference type="ARBA" id="ARBA00022475"/>
    </source>
</evidence>
<keyword evidence="9" id="KW-1185">Reference proteome</keyword>
<organism evidence="8 9">
    <name type="scientific">Phyllobacterium phragmitis</name>
    <dbReference type="NCBI Taxonomy" id="2670329"/>
    <lineage>
        <taxon>Bacteria</taxon>
        <taxon>Pseudomonadati</taxon>
        <taxon>Pseudomonadota</taxon>
        <taxon>Alphaproteobacteria</taxon>
        <taxon>Hyphomicrobiales</taxon>
        <taxon>Phyllobacteriaceae</taxon>
        <taxon>Phyllobacterium</taxon>
    </lineage>
</organism>
<proteinExistence type="predicted"/>
<dbReference type="PROSITE" id="PS50850">
    <property type="entry name" value="MFS"/>
    <property type="match status" value="1"/>
</dbReference>
<dbReference type="InterPro" id="IPR036259">
    <property type="entry name" value="MFS_trans_sf"/>
</dbReference>
<dbReference type="SUPFAM" id="SSF103473">
    <property type="entry name" value="MFS general substrate transporter"/>
    <property type="match status" value="1"/>
</dbReference>
<dbReference type="RefSeq" id="WP_407865155.1">
    <property type="nucleotide sequence ID" value="NZ_BAAFZP010000001.1"/>
</dbReference>
<dbReference type="InterPro" id="IPR011701">
    <property type="entry name" value="MFS"/>
</dbReference>
<feature type="transmembrane region" description="Helical" evidence="6">
    <location>
        <begin position="327"/>
        <end position="350"/>
    </location>
</feature>
<comment type="subcellular location">
    <subcellularLocation>
        <location evidence="1">Cell membrane</location>
        <topology evidence="1">Multi-pass membrane protein</topology>
    </subcellularLocation>
</comment>
<keyword evidence="5 6" id="KW-0472">Membrane</keyword>
<evidence type="ECO:0000313" key="9">
    <source>
        <dbReference type="Proteomes" id="UP001628091"/>
    </source>
</evidence>
<feature type="transmembrane region" description="Helical" evidence="6">
    <location>
        <begin position="294"/>
        <end position="315"/>
    </location>
</feature>
<dbReference type="InterPro" id="IPR020846">
    <property type="entry name" value="MFS_dom"/>
</dbReference>
<feature type="transmembrane region" description="Helical" evidence="6">
    <location>
        <begin position="43"/>
        <end position="63"/>
    </location>
</feature>
<evidence type="ECO:0000256" key="3">
    <source>
        <dbReference type="ARBA" id="ARBA00022692"/>
    </source>
</evidence>
<keyword evidence="4 6" id="KW-1133">Transmembrane helix</keyword>
<evidence type="ECO:0000256" key="1">
    <source>
        <dbReference type="ARBA" id="ARBA00004651"/>
    </source>
</evidence>
<dbReference type="CDD" id="cd17324">
    <property type="entry name" value="MFS_NepI_like"/>
    <property type="match status" value="1"/>
</dbReference>
<evidence type="ECO:0000256" key="6">
    <source>
        <dbReference type="SAM" id="Phobius"/>
    </source>
</evidence>
<comment type="caution">
    <text evidence="8">The sequence shown here is derived from an EMBL/GenBank/DDBJ whole genome shotgun (WGS) entry which is preliminary data.</text>
</comment>
<gene>
    <name evidence="8" type="ORF">PPNSA23_24860</name>
</gene>
<evidence type="ECO:0000259" key="7">
    <source>
        <dbReference type="PROSITE" id="PS50850"/>
    </source>
</evidence>
<keyword evidence="3 6" id="KW-0812">Transmembrane</keyword>
<feature type="transmembrane region" description="Helical" evidence="6">
    <location>
        <begin position="131"/>
        <end position="154"/>
    </location>
</feature>
<dbReference type="Pfam" id="PF07690">
    <property type="entry name" value="MFS_1"/>
    <property type="match status" value="1"/>
</dbReference>
<sequence length="392" mass="39977">MDKRLIWLAVGSFTIGTEGFVMSSLLPAISADAGISLPQAGYLITAFALAYAIGAPVLTTLAGEIDRRRVIAATMALFVIGNLLAAASSSFALLLTARIVMALAAGLFAATAQATAVALAGPEHRARAISIVVGGTTVAVAFGAPLGALIGAAFGWRGTFLSVAVLGAVAAAILWLRLPRGLRGTRLALSQRLTAAVRPGIFPSLVTTFLCMTGHFAVFSYIAPLAMEGAGLGIGVLPGMLLAFGISAAIGNLSSGYVADRFGAMQTVLTVLALTAVALAMFSIIPLFVPRPLAGLLLIVAMVPWGIVGWAFAPAQASHIVGVSPDLAPITLSLNNSALYLGIAFGSFIGAEVLRYGSPTELGFAAAFFEICAMFSVLLFQKPAALAAARAA</sequence>
<accession>A0ABQ0H0U0</accession>
<dbReference type="PRINTS" id="PR01988">
    <property type="entry name" value="EXPORTERBACE"/>
</dbReference>
<dbReference type="PANTHER" id="PTHR43124:SF10">
    <property type="entry name" value="PURINE EFFLUX PUMP PBUE"/>
    <property type="match status" value="1"/>
</dbReference>
<feature type="transmembrane region" description="Helical" evidence="6">
    <location>
        <begin position="99"/>
        <end position="119"/>
    </location>
</feature>
<reference evidence="8 9" key="1">
    <citation type="submission" date="2024-10" db="EMBL/GenBank/DDBJ databases">
        <title>Isolation, draft genome sequencing and identification of Phyllobacterium sp. NSA23, isolated from leaf soil.</title>
        <authorList>
            <person name="Akita H."/>
        </authorList>
    </citation>
    <scope>NUCLEOTIDE SEQUENCE [LARGE SCALE GENOMIC DNA]</scope>
    <source>
        <strain evidence="8 9">NSA23</strain>
    </source>
</reference>
<dbReference type="InterPro" id="IPR022324">
    <property type="entry name" value="Bacilysin_exporter_BacE_put"/>
</dbReference>
<feature type="transmembrane region" description="Helical" evidence="6">
    <location>
        <begin position="160"/>
        <end position="178"/>
    </location>
</feature>
<dbReference type="InterPro" id="IPR050189">
    <property type="entry name" value="MFS_Efflux_Transporters"/>
</dbReference>
<keyword evidence="2" id="KW-1003">Cell membrane</keyword>
<evidence type="ECO:0000313" key="8">
    <source>
        <dbReference type="EMBL" id="GAB1582543.1"/>
    </source>
</evidence>
<dbReference type="EMBL" id="BAAFZP010000001">
    <property type="protein sequence ID" value="GAB1582543.1"/>
    <property type="molecule type" value="Genomic_DNA"/>
</dbReference>
<feature type="transmembrane region" description="Helical" evidence="6">
    <location>
        <begin position="229"/>
        <end position="250"/>
    </location>
</feature>
<evidence type="ECO:0000256" key="4">
    <source>
        <dbReference type="ARBA" id="ARBA00022989"/>
    </source>
</evidence>
<evidence type="ECO:0000256" key="5">
    <source>
        <dbReference type="ARBA" id="ARBA00023136"/>
    </source>
</evidence>
<feature type="transmembrane region" description="Helical" evidence="6">
    <location>
        <begin position="362"/>
        <end position="380"/>
    </location>
</feature>
<dbReference type="PANTHER" id="PTHR43124">
    <property type="entry name" value="PURINE EFFLUX PUMP PBUE"/>
    <property type="match status" value="1"/>
</dbReference>
<name>A0ABQ0H0U0_9HYPH</name>
<dbReference type="Gene3D" id="1.20.1250.20">
    <property type="entry name" value="MFS general substrate transporter like domains"/>
    <property type="match status" value="1"/>
</dbReference>
<protein>
    <submittedName>
        <fullName evidence="8">MFS transporter</fullName>
    </submittedName>
</protein>
<feature type="transmembrane region" description="Helical" evidence="6">
    <location>
        <begin position="70"/>
        <end position="93"/>
    </location>
</feature>
<feature type="transmembrane region" description="Helical" evidence="6">
    <location>
        <begin position="262"/>
        <end position="288"/>
    </location>
</feature>